<keyword evidence="4" id="KW-0479">Metal-binding</keyword>
<dbReference type="InterPro" id="IPR011778">
    <property type="entry name" value="Hydantoinase/dihydroPyrase"/>
</dbReference>
<dbReference type="PANTHER" id="PTHR11647:SF1">
    <property type="entry name" value="COLLAPSIN RESPONSE MEDIATOR PROTEIN"/>
    <property type="match status" value="1"/>
</dbReference>
<evidence type="ECO:0000256" key="4">
    <source>
        <dbReference type="ARBA" id="ARBA00022723"/>
    </source>
</evidence>
<evidence type="ECO:0000256" key="1">
    <source>
        <dbReference type="ARBA" id="ARBA00001947"/>
    </source>
</evidence>
<dbReference type="InterPro" id="IPR006680">
    <property type="entry name" value="Amidohydro-rel"/>
</dbReference>
<dbReference type="SUPFAM" id="SSF51556">
    <property type="entry name" value="Metallo-dependent hydrolases"/>
    <property type="match status" value="1"/>
</dbReference>
<dbReference type="RefSeq" id="WP_061932114.1">
    <property type="nucleotide sequence ID" value="NZ_JABCQN010000002.1"/>
</dbReference>
<comment type="similarity">
    <text evidence="2">Belongs to the metallo-dependent hydrolases superfamily. Hydantoinase/dihydropyrimidinase family.</text>
</comment>
<comment type="caution">
    <text evidence="13">The sequence shown here is derived from an EMBL/GenBank/DDBJ whole genome shotgun (WGS) entry which is preliminary data.</text>
</comment>
<organism evidence="13 14">
    <name type="scientific">Gluconobacter japonicus</name>
    <dbReference type="NCBI Taxonomy" id="376620"/>
    <lineage>
        <taxon>Bacteria</taxon>
        <taxon>Pseudomonadati</taxon>
        <taxon>Pseudomonadota</taxon>
        <taxon>Alphaproteobacteria</taxon>
        <taxon>Acetobacterales</taxon>
        <taxon>Acetobacteraceae</taxon>
        <taxon>Gluconobacter</taxon>
    </lineage>
</organism>
<dbReference type="GO" id="GO:0004157">
    <property type="term" value="F:dihydropyrimidinase activity"/>
    <property type="evidence" value="ECO:0007669"/>
    <property type="project" value="UniProtKB-EC"/>
</dbReference>
<keyword evidence="6" id="KW-0862">Zinc</keyword>
<gene>
    <name evidence="13" type="primary">hydA</name>
    <name evidence="13" type="ORF">HKD32_06270</name>
</gene>
<evidence type="ECO:0000256" key="2">
    <source>
        <dbReference type="ARBA" id="ARBA00008829"/>
    </source>
</evidence>
<dbReference type="GO" id="GO:0005829">
    <property type="term" value="C:cytosol"/>
    <property type="evidence" value="ECO:0007669"/>
    <property type="project" value="TreeGrafter"/>
</dbReference>
<evidence type="ECO:0000259" key="12">
    <source>
        <dbReference type="Pfam" id="PF01979"/>
    </source>
</evidence>
<accession>A0A9Q2IV47</accession>
<reference evidence="13" key="1">
    <citation type="submission" date="2020-04" db="EMBL/GenBank/DDBJ databases">
        <authorList>
            <person name="Sombolestani A."/>
        </authorList>
    </citation>
    <scope>NUCLEOTIDE SEQUENCE</scope>
    <source>
        <strain evidence="13">R71697</strain>
    </source>
</reference>
<evidence type="ECO:0000256" key="5">
    <source>
        <dbReference type="ARBA" id="ARBA00022801"/>
    </source>
</evidence>
<dbReference type="InterPro" id="IPR032466">
    <property type="entry name" value="Metal_Hydrolase"/>
</dbReference>
<evidence type="ECO:0000256" key="9">
    <source>
        <dbReference type="ARBA" id="ARBA00054448"/>
    </source>
</evidence>
<dbReference type="SUPFAM" id="SSF51338">
    <property type="entry name" value="Composite domain of metallo-dependent hydrolases"/>
    <property type="match status" value="2"/>
</dbReference>
<dbReference type="Pfam" id="PF01979">
    <property type="entry name" value="Amidohydro_1"/>
    <property type="match status" value="1"/>
</dbReference>
<evidence type="ECO:0000313" key="13">
    <source>
        <dbReference type="EMBL" id="MBF0870467.1"/>
    </source>
</evidence>
<dbReference type="NCBIfam" id="TIGR02033">
    <property type="entry name" value="D-hydantoinase"/>
    <property type="match status" value="1"/>
</dbReference>
<evidence type="ECO:0000256" key="11">
    <source>
        <dbReference type="PIRSR" id="PIRSR611778-50"/>
    </source>
</evidence>
<evidence type="ECO:0000256" key="10">
    <source>
        <dbReference type="ARBA" id="ARBA00074385"/>
    </source>
</evidence>
<dbReference type="InterPro" id="IPR011059">
    <property type="entry name" value="Metal-dep_hydrolase_composite"/>
</dbReference>
<evidence type="ECO:0000256" key="8">
    <source>
        <dbReference type="ARBA" id="ARBA00039113"/>
    </source>
</evidence>
<comment type="function">
    <text evidence="9">Catalyzes the hydrolysis of dihydropyrimidines and of the structurally related DL-5-mono-substituted hydantoins, to produce N-carbamoyl-D-amino acids.</text>
</comment>
<dbReference type="GO" id="GO:0055086">
    <property type="term" value="P:nucleobase-containing small molecule metabolic process"/>
    <property type="evidence" value="ECO:0007669"/>
    <property type="project" value="UniProtKB-ARBA"/>
</dbReference>
<reference evidence="13" key="2">
    <citation type="submission" date="2020-11" db="EMBL/GenBank/DDBJ databases">
        <title>Description of novel Gluconobacter species.</title>
        <authorList>
            <person name="Cleenwerck I."/>
            <person name="Cnockaert M."/>
            <person name="Borremans W."/>
            <person name="Wieme A.D."/>
            <person name="De Vuyst L."/>
            <person name="Vandamme P."/>
        </authorList>
    </citation>
    <scope>NUCLEOTIDE SEQUENCE</scope>
    <source>
        <strain evidence="13">R71697</strain>
    </source>
</reference>
<feature type="modified residue" description="N6-carboxylysine" evidence="11">
    <location>
        <position position="150"/>
    </location>
</feature>
<dbReference type="GO" id="GO:0046872">
    <property type="term" value="F:metal ion binding"/>
    <property type="evidence" value="ECO:0007669"/>
    <property type="project" value="UniProtKB-KW"/>
</dbReference>
<feature type="domain" description="Amidohydrolase-related" evidence="12">
    <location>
        <begin position="50"/>
        <end position="437"/>
    </location>
</feature>
<comment type="PTM">
    <text evidence="11">Carbamylation allows a single lysine to coordinate two divalent metal cations.</text>
</comment>
<evidence type="ECO:0000256" key="7">
    <source>
        <dbReference type="ARBA" id="ARBA00036696"/>
    </source>
</evidence>
<evidence type="ECO:0000256" key="3">
    <source>
        <dbReference type="ARBA" id="ARBA00011881"/>
    </source>
</evidence>
<dbReference type="EMBL" id="JABCQN010000002">
    <property type="protein sequence ID" value="MBF0870467.1"/>
    <property type="molecule type" value="Genomic_DNA"/>
</dbReference>
<comment type="cofactor">
    <cofactor evidence="1">
        <name>Zn(2+)</name>
        <dbReference type="ChEBI" id="CHEBI:29105"/>
    </cofactor>
</comment>
<dbReference type="PANTHER" id="PTHR11647">
    <property type="entry name" value="HYDRANTOINASE/DIHYDROPYRIMIDINASE FAMILY MEMBER"/>
    <property type="match status" value="1"/>
</dbReference>
<dbReference type="Proteomes" id="UP000661006">
    <property type="component" value="Unassembled WGS sequence"/>
</dbReference>
<dbReference type="Gene3D" id="2.30.40.10">
    <property type="entry name" value="Urease, subunit C, domain 1"/>
    <property type="match status" value="1"/>
</dbReference>
<name>A0A9Q2IV47_GLUJA</name>
<dbReference type="EC" id="3.5.2.2" evidence="8"/>
<evidence type="ECO:0000256" key="6">
    <source>
        <dbReference type="ARBA" id="ARBA00022833"/>
    </source>
</evidence>
<dbReference type="FunFam" id="3.20.20.140:FF:000001">
    <property type="entry name" value="Dihydropyrimidinase like 3"/>
    <property type="match status" value="1"/>
</dbReference>
<proteinExistence type="inferred from homology"/>
<dbReference type="Gene3D" id="3.20.20.140">
    <property type="entry name" value="Metal-dependent hydrolases"/>
    <property type="match status" value="1"/>
</dbReference>
<protein>
    <recommendedName>
        <fullName evidence="10">D-hydantoinase/dihydropyrimidinase</fullName>
        <ecNumber evidence="8">3.5.2.2</ecNumber>
    </recommendedName>
</protein>
<sequence length="472" mass="51465">MLLIKGGTVVTSERQFRADVLCDDDGRIADVQPDMDVPIGSTIVEADGLLVMPGGIDPHTHMEMPFMGTTASDDFYTGTAAGLAGGNTSIIDFVIPDHRQSLHDAWKAWRDKAEKAAADYGFHVAVTHWDDQVHKDMGTLVRECGVNSFKHFMAYKNALMVDDETFLNSMRRAGELGALCTVHAENGDAVSFLQETLLKAGKTGPDAHPLSRPASVEGEAAQRAITLASVSNTPLYIVHVSTREATEAIAAARLRGLEVYGEVLPQHLVFDESVYQSSDWLQASRYVMSPPFREKSHQQALWGGLSSGQLQTTATDHCCFCRSQKEMGLTNFTRIPNGVPGIEDRMSILWHHGVTSGKLTPEQFVAVTSANTARIFNLHTRKGLIAAGADADIVLWDPLATRTISSATHHQNVDYNIYEGITVTGVAKKTISQGRVVWDDGTLRAERGQGRYVERKPFRIGGTRASNGTETA</sequence>
<dbReference type="AlphaFoldDB" id="A0A9Q2IV47"/>
<keyword evidence="5 13" id="KW-0378">Hydrolase</keyword>
<dbReference type="CDD" id="cd01314">
    <property type="entry name" value="D-HYD"/>
    <property type="match status" value="1"/>
</dbReference>
<dbReference type="GeneID" id="81474295"/>
<comment type="catalytic activity">
    <reaction evidence="7">
        <text>5,6-dihydrouracil + H2O = 3-(carbamoylamino)propanoate + H(+)</text>
        <dbReference type="Rhea" id="RHEA:16121"/>
        <dbReference type="ChEBI" id="CHEBI:11892"/>
        <dbReference type="ChEBI" id="CHEBI:15377"/>
        <dbReference type="ChEBI" id="CHEBI:15378"/>
        <dbReference type="ChEBI" id="CHEBI:15901"/>
        <dbReference type="EC" id="3.5.2.2"/>
    </reaction>
</comment>
<dbReference type="GO" id="GO:0072527">
    <property type="term" value="P:pyrimidine-containing compound metabolic process"/>
    <property type="evidence" value="ECO:0007669"/>
    <property type="project" value="UniProtKB-ARBA"/>
</dbReference>
<comment type="subunit">
    <text evidence="3">Homotetramer.</text>
</comment>
<evidence type="ECO:0000313" key="14">
    <source>
        <dbReference type="Proteomes" id="UP000661006"/>
    </source>
</evidence>
<dbReference type="InterPro" id="IPR050378">
    <property type="entry name" value="Metallo-dep_Hydrolases_sf"/>
</dbReference>